<organism evidence="6 7">
    <name type="scientific">Tribonema minus</name>
    <dbReference type="NCBI Taxonomy" id="303371"/>
    <lineage>
        <taxon>Eukaryota</taxon>
        <taxon>Sar</taxon>
        <taxon>Stramenopiles</taxon>
        <taxon>Ochrophyta</taxon>
        <taxon>PX clade</taxon>
        <taxon>Xanthophyceae</taxon>
        <taxon>Tribonematales</taxon>
        <taxon>Tribonemataceae</taxon>
        <taxon>Tribonema</taxon>
    </lineage>
</organism>
<sequence length="304" mass="34361">MEHQSRVIFRERWVEKESRIWHERERERAGAAGPREGWRLFPIIVKANDDLRQEQAVSQMVESLHRIFTEGDVGVWLRPYEILATSATAGILEAVPDTVSLHALKRNAPGVSLPDFFKRHFGAPGGVSLKRARSNFVESCAGYAIVCYLLQVKDRHNGNILLDAEGHLLHIDWGFVLGRSPGRNFGFESAPFKLTSQHVEVMGGPMSFSFQRFRNLCVRAFLEARRNSEKLLLLVEMLAEGNPDLPCFSHASPAAVCEALRERFLPGRSVGQCVEFVIQMVEDSMASWSTPLYDKFQRCCVGIF</sequence>
<dbReference type="GO" id="GO:0016020">
    <property type="term" value="C:membrane"/>
    <property type="evidence" value="ECO:0007669"/>
    <property type="project" value="TreeGrafter"/>
</dbReference>
<dbReference type="PROSITE" id="PS00916">
    <property type="entry name" value="PI3_4_KINASE_2"/>
    <property type="match status" value="1"/>
</dbReference>
<gene>
    <name evidence="6" type="ORF">JKP88DRAFT_258395</name>
</gene>
<evidence type="ECO:0000256" key="3">
    <source>
        <dbReference type="ARBA" id="ARBA00022679"/>
    </source>
</evidence>
<dbReference type="GO" id="GO:0048015">
    <property type="term" value="P:phosphatidylinositol-mediated signaling"/>
    <property type="evidence" value="ECO:0007669"/>
    <property type="project" value="TreeGrafter"/>
</dbReference>
<dbReference type="PROSITE" id="PS00915">
    <property type="entry name" value="PI3_4_KINASE_1"/>
    <property type="match status" value="1"/>
</dbReference>
<dbReference type="InterPro" id="IPR057754">
    <property type="entry name" value="PI4-kinase_beta/PIK1_cat"/>
</dbReference>
<dbReference type="EC" id="2.7.1.67" evidence="2"/>
<keyword evidence="4 6" id="KW-0418">Kinase</keyword>
<feature type="domain" description="PI3K/PI4K catalytic" evidence="5">
    <location>
        <begin position="14"/>
        <end position="289"/>
    </location>
</feature>
<accession>A0A836CBJ7</accession>
<dbReference type="Gene3D" id="1.10.1070.11">
    <property type="entry name" value="Phosphatidylinositol 3-/4-kinase, catalytic domain"/>
    <property type="match status" value="1"/>
</dbReference>
<dbReference type="InterPro" id="IPR000403">
    <property type="entry name" value="PI3/4_kinase_cat_dom"/>
</dbReference>
<evidence type="ECO:0000256" key="2">
    <source>
        <dbReference type="ARBA" id="ARBA00012169"/>
    </source>
</evidence>
<name>A0A836CBJ7_9STRA</name>
<evidence type="ECO:0000256" key="4">
    <source>
        <dbReference type="ARBA" id="ARBA00022777"/>
    </source>
</evidence>
<comment type="catalytic activity">
    <reaction evidence="1">
        <text>a 1,2-diacyl-sn-glycero-3-phospho-(1D-myo-inositol) + ATP = a 1,2-diacyl-sn-glycero-3-phospho-(1D-myo-inositol 4-phosphate) + ADP + H(+)</text>
        <dbReference type="Rhea" id="RHEA:19877"/>
        <dbReference type="ChEBI" id="CHEBI:15378"/>
        <dbReference type="ChEBI" id="CHEBI:30616"/>
        <dbReference type="ChEBI" id="CHEBI:57880"/>
        <dbReference type="ChEBI" id="CHEBI:58178"/>
        <dbReference type="ChEBI" id="CHEBI:456216"/>
        <dbReference type="EC" id="2.7.1.67"/>
    </reaction>
</comment>
<dbReference type="AlphaFoldDB" id="A0A836CBJ7"/>
<dbReference type="SUPFAM" id="SSF56112">
    <property type="entry name" value="Protein kinase-like (PK-like)"/>
    <property type="match status" value="1"/>
</dbReference>
<protein>
    <recommendedName>
        <fullName evidence="2">1-phosphatidylinositol 4-kinase</fullName>
        <ecNumber evidence="2">2.7.1.67</ecNumber>
    </recommendedName>
</protein>
<dbReference type="FunFam" id="1.10.1070.11:FF:000016">
    <property type="entry name" value="PIK1p Phosphatidylinositol 4-kinase"/>
    <property type="match status" value="1"/>
</dbReference>
<dbReference type="PANTHER" id="PTHR10048:SF22">
    <property type="entry name" value="PHOSPHATIDYLINOSITOL 4-KINASE BETA"/>
    <property type="match status" value="1"/>
</dbReference>
<dbReference type="InterPro" id="IPR036940">
    <property type="entry name" value="PI3/4_kinase_cat_sf"/>
</dbReference>
<dbReference type="PANTHER" id="PTHR10048">
    <property type="entry name" value="PHOSPHATIDYLINOSITOL KINASE"/>
    <property type="match status" value="1"/>
</dbReference>
<dbReference type="SMART" id="SM00146">
    <property type="entry name" value="PI3Kc"/>
    <property type="match status" value="1"/>
</dbReference>
<keyword evidence="7" id="KW-1185">Reference proteome</keyword>
<evidence type="ECO:0000259" key="5">
    <source>
        <dbReference type="PROSITE" id="PS50290"/>
    </source>
</evidence>
<evidence type="ECO:0000256" key="1">
    <source>
        <dbReference type="ARBA" id="ARBA00001686"/>
    </source>
</evidence>
<dbReference type="GO" id="GO:0005737">
    <property type="term" value="C:cytoplasm"/>
    <property type="evidence" value="ECO:0007669"/>
    <property type="project" value="TreeGrafter"/>
</dbReference>
<dbReference type="GO" id="GO:0046854">
    <property type="term" value="P:phosphatidylinositol phosphate biosynthetic process"/>
    <property type="evidence" value="ECO:0007669"/>
    <property type="project" value="InterPro"/>
</dbReference>
<proteinExistence type="predicted"/>
<dbReference type="Proteomes" id="UP000664859">
    <property type="component" value="Unassembled WGS sequence"/>
</dbReference>
<dbReference type="GO" id="GO:0004430">
    <property type="term" value="F:1-phosphatidylinositol 4-kinase activity"/>
    <property type="evidence" value="ECO:0007669"/>
    <property type="project" value="UniProtKB-EC"/>
</dbReference>
<dbReference type="InterPro" id="IPR015433">
    <property type="entry name" value="PI3/4_kinase"/>
</dbReference>
<dbReference type="PROSITE" id="PS50290">
    <property type="entry name" value="PI3_4_KINASE_3"/>
    <property type="match status" value="1"/>
</dbReference>
<dbReference type="Pfam" id="PF00454">
    <property type="entry name" value="PI3_PI4_kinase"/>
    <property type="match status" value="1"/>
</dbReference>
<dbReference type="OrthoDB" id="10264149at2759"/>
<evidence type="ECO:0000313" key="6">
    <source>
        <dbReference type="EMBL" id="KAG5179048.1"/>
    </source>
</evidence>
<keyword evidence="3" id="KW-0808">Transferase</keyword>
<comment type="caution">
    <text evidence="6">The sequence shown here is derived from an EMBL/GenBank/DDBJ whole genome shotgun (WGS) entry which is preliminary data.</text>
</comment>
<reference evidence="6" key="1">
    <citation type="submission" date="2021-02" db="EMBL/GenBank/DDBJ databases">
        <title>First Annotated Genome of the Yellow-green Alga Tribonema minus.</title>
        <authorList>
            <person name="Mahan K.M."/>
        </authorList>
    </citation>
    <scope>NUCLEOTIDE SEQUENCE</scope>
    <source>
        <strain evidence="6">UTEX B ZZ1240</strain>
    </source>
</reference>
<dbReference type="Gene3D" id="3.30.1010.10">
    <property type="entry name" value="Phosphatidylinositol 3-kinase Catalytic Subunit, Chain A, domain 4"/>
    <property type="match status" value="1"/>
</dbReference>
<dbReference type="InterPro" id="IPR011009">
    <property type="entry name" value="Kinase-like_dom_sf"/>
</dbReference>
<dbReference type="EMBL" id="JAFCMP010000501">
    <property type="protein sequence ID" value="KAG5179048.1"/>
    <property type="molecule type" value="Genomic_DNA"/>
</dbReference>
<dbReference type="InterPro" id="IPR018936">
    <property type="entry name" value="PI3/4_kinase_CS"/>
</dbReference>
<evidence type="ECO:0000313" key="7">
    <source>
        <dbReference type="Proteomes" id="UP000664859"/>
    </source>
</evidence>
<dbReference type="CDD" id="cd05168">
    <property type="entry name" value="PI4Kc_III_beta"/>
    <property type="match status" value="1"/>
</dbReference>